<organism evidence="2 3">
    <name type="scientific">Collinsella aerofaciens</name>
    <dbReference type="NCBI Taxonomy" id="74426"/>
    <lineage>
        <taxon>Bacteria</taxon>
        <taxon>Bacillati</taxon>
        <taxon>Actinomycetota</taxon>
        <taxon>Coriobacteriia</taxon>
        <taxon>Coriobacteriales</taxon>
        <taxon>Coriobacteriaceae</taxon>
        <taxon>Collinsella</taxon>
    </lineage>
</organism>
<name>A0A174MQE9_9ACTN</name>
<feature type="transmembrane region" description="Helical" evidence="1">
    <location>
        <begin position="249"/>
        <end position="275"/>
    </location>
</feature>
<proteinExistence type="predicted"/>
<feature type="transmembrane region" description="Helical" evidence="1">
    <location>
        <begin position="20"/>
        <end position="40"/>
    </location>
</feature>
<feature type="transmembrane region" description="Helical" evidence="1">
    <location>
        <begin position="95"/>
        <end position="114"/>
    </location>
</feature>
<evidence type="ECO:0000313" key="2">
    <source>
        <dbReference type="EMBL" id="CUP36568.1"/>
    </source>
</evidence>
<feature type="transmembrane region" description="Helical" evidence="1">
    <location>
        <begin position="144"/>
        <end position="162"/>
    </location>
</feature>
<feature type="transmembrane region" description="Helical" evidence="1">
    <location>
        <begin position="431"/>
        <end position="451"/>
    </location>
</feature>
<gene>
    <name evidence="2" type="ORF">ERS852514_01809</name>
</gene>
<accession>A0A174MQE9</accession>
<dbReference type="EMBL" id="CZAQ01000045">
    <property type="protein sequence ID" value="CUP36568.1"/>
    <property type="molecule type" value="Genomic_DNA"/>
</dbReference>
<reference evidence="2 3" key="1">
    <citation type="submission" date="2015-09" db="EMBL/GenBank/DDBJ databases">
        <authorList>
            <consortium name="Pathogen Informatics"/>
        </authorList>
    </citation>
    <scope>NUCLEOTIDE SEQUENCE [LARGE SCALE GENOMIC DNA]</scope>
    <source>
        <strain evidence="2 3">2789STDY5834902</strain>
    </source>
</reference>
<dbReference type="Proteomes" id="UP000095454">
    <property type="component" value="Unassembled WGS sequence"/>
</dbReference>
<dbReference type="AlphaFoldDB" id="A0A174MQE9"/>
<protein>
    <submittedName>
        <fullName evidence="2">Conserved hypothetical integral membrane protein</fullName>
    </submittedName>
</protein>
<evidence type="ECO:0000313" key="3">
    <source>
        <dbReference type="Proteomes" id="UP000095454"/>
    </source>
</evidence>
<keyword evidence="1" id="KW-0472">Membrane</keyword>
<evidence type="ECO:0000256" key="1">
    <source>
        <dbReference type="SAM" id="Phobius"/>
    </source>
</evidence>
<sequence>MVESCPETRGVVKIPWFLRFGRCVALAYFSLALLAVAFLAPRLPYACKGEEASLSLPSLAVVVIVGLVVSVALAKRRPKANVDFLGLQMFRRVSISLAVVVFVLQICLINSIYFETGWDVGVLMSGLSDEGATLDYFSRYPNQLFLLFIFKTVGHFCQLIGFQNVYLMLDVVGAACVTLAVVLTSFVVARLAGFGPGYYTLAFGCLYLSFSPWIAVPYSDTYGTICPALVLFLYNNTGRSPLRTFGMLFFGVVGYFIKPTAIFVVVSIVLIEAACAISRRRFVVDGQLDCSQIKSLFFQFAAITCALVLSFGANSLAREAGPVIDADKSFSMAHFLMMGFNDETYGCYYEDDVIYSASFGSQQDRSHANFEKWAERLESLGPQGVLKLMVQKTISNYSDGTFAWAAEGNFFLSTPHSDNTLSKFFGEDGSFTLFQVFAQLCWMFVLVGMCLNWLKFPRSKTEYVVLCSVFLLSVFLMLFECRARYMFLYSPFFIALAVLGWRNLIDVFAKRFSENRLSGRERLRGV</sequence>
<feature type="transmembrane region" description="Helical" evidence="1">
    <location>
        <begin position="169"/>
        <end position="192"/>
    </location>
</feature>
<feature type="transmembrane region" description="Helical" evidence="1">
    <location>
        <begin position="52"/>
        <end position="74"/>
    </location>
</feature>
<keyword evidence="1" id="KW-1133">Transmembrane helix</keyword>
<keyword evidence="1" id="KW-0812">Transmembrane</keyword>
<dbReference type="RefSeq" id="WP_055252546.1">
    <property type="nucleotide sequence ID" value="NZ_CABIXX010000045.1"/>
</dbReference>
<feature type="transmembrane region" description="Helical" evidence="1">
    <location>
        <begin position="221"/>
        <end position="237"/>
    </location>
</feature>
<feature type="transmembrane region" description="Helical" evidence="1">
    <location>
        <begin position="463"/>
        <end position="479"/>
    </location>
</feature>
<feature type="transmembrane region" description="Helical" evidence="1">
    <location>
        <begin position="485"/>
        <end position="505"/>
    </location>
</feature>